<evidence type="ECO:0000256" key="1">
    <source>
        <dbReference type="SAM" id="MobiDB-lite"/>
    </source>
</evidence>
<feature type="non-terminal residue" evidence="2">
    <location>
        <position position="1"/>
    </location>
</feature>
<dbReference type="Proteomes" id="UP000724268">
    <property type="component" value="Unassembled WGS sequence"/>
</dbReference>
<keyword evidence="3" id="KW-1185">Reference proteome</keyword>
<organism evidence="2 3">
    <name type="scientific">Thermus brevis</name>
    <dbReference type="NCBI Taxonomy" id="2862456"/>
    <lineage>
        <taxon>Bacteria</taxon>
        <taxon>Thermotogati</taxon>
        <taxon>Deinococcota</taxon>
        <taxon>Deinococci</taxon>
        <taxon>Thermales</taxon>
        <taxon>Thermaceae</taxon>
        <taxon>Thermus</taxon>
    </lineage>
</organism>
<dbReference type="RefSeq" id="WP_219760441.1">
    <property type="nucleotide sequence ID" value="NZ_JAHXRS010000029.1"/>
</dbReference>
<proteinExistence type="predicted"/>
<gene>
    <name evidence="2" type="ORF">KZX47_12615</name>
</gene>
<reference evidence="2 3" key="1">
    <citation type="submission" date="2021-07" db="EMBL/GenBank/DDBJ databases">
        <title>Thermus aquaticus gen. n. and sp. n., a nonsporulating extreme thermophile.</title>
        <authorList>
            <person name="Hu C.-J."/>
            <person name="Li W.-J."/>
            <person name="Xian W.-D."/>
        </authorList>
    </citation>
    <scope>NUCLEOTIDE SEQUENCE [LARGE SCALE GENOMIC DNA]</scope>
    <source>
        <strain evidence="2 3">SYSU G05001</strain>
    </source>
</reference>
<feature type="compositionally biased region" description="Basic and acidic residues" evidence="1">
    <location>
        <begin position="27"/>
        <end position="36"/>
    </location>
</feature>
<accession>A0ABS7A116</accession>
<protein>
    <recommendedName>
        <fullName evidence="4">DNA primase</fullName>
    </recommendedName>
</protein>
<evidence type="ECO:0000313" key="3">
    <source>
        <dbReference type="Proteomes" id="UP000724268"/>
    </source>
</evidence>
<comment type="caution">
    <text evidence="2">The sequence shown here is derived from an EMBL/GenBank/DDBJ whole genome shotgun (WGS) entry which is preliminary data.</text>
</comment>
<evidence type="ECO:0008006" key="4">
    <source>
        <dbReference type="Google" id="ProtNLM"/>
    </source>
</evidence>
<dbReference type="EMBL" id="JAHXRS010000029">
    <property type="protein sequence ID" value="MBW6395986.1"/>
    <property type="molecule type" value="Genomic_DNA"/>
</dbReference>
<name>A0ABS7A116_9DEIN</name>
<sequence length="324" mass="36276">PPKPPISPLESPPIIPPTGLEGVQGEGEGREGKPEGNPKPSLSGQGEVFDPSKPAGGAREAGHEPADLAAALRAKGEVGEWALRILQAAPGRLHANLPRAVALLELHGPEVARELWEHARATAEHSPLGAWLRYADPSVPLPPEVRARLRERLEARPEEPPPQPPEDEEEVYRRYLQRVAAGLDGVEWIQPLWQAVQDRRDEREVIMACQTWREEISKITGFPKPYITPANVVRLLSGWVGLWGDRLLPGSRARFRAARTPEEKVAVLREIVRDAIPPREGRGWDWVLERWRKGEEEITDEERREQEALWRRLEVIRANASASA</sequence>
<feature type="region of interest" description="Disordered" evidence="1">
    <location>
        <begin position="1"/>
        <end position="68"/>
    </location>
</feature>
<evidence type="ECO:0000313" key="2">
    <source>
        <dbReference type="EMBL" id="MBW6395986.1"/>
    </source>
</evidence>
<feature type="compositionally biased region" description="Pro residues" evidence="1">
    <location>
        <begin position="1"/>
        <end position="16"/>
    </location>
</feature>